<dbReference type="PANTHER" id="PTHR33447">
    <property type="entry name" value="GLUTATHIONE GAMMA-GLUTAMYLCYSTEINYLTRANSFERASE"/>
    <property type="match status" value="1"/>
</dbReference>
<keyword evidence="4" id="KW-0479">Metal-binding</keyword>
<dbReference type="GO" id="GO:0046938">
    <property type="term" value="P:phytochelatin biosynthetic process"/>
    <property type="evidence" value="ECO:0007669"/>
    <property type="project" value="InterPro"/>
</dbReference>
<keyword evidence="3" id="KW-0808">Transferase</keyword>
<evidence type="ECO:0000256" key="3">
    <source>
        <dbReference type="ARBA" id="ARBA00022679"/>
    </source>
</evidence>
<dbReference type="EC" id="2.3.2.15" evidence="1"/>
<dbReference type="EMBL" id="RXMA01000026">
    <property type="protein sequence ID" value="RTR16288.1"/>
    <property type="molecule type" value="Genomic_DNA"/>
</dbReference>
<evidence type="ECO:0000256" key="1">
    <source>
        <dbReference type="ARBA" id="ARBA00012468"/>
    </source>
</evidence>
<name>A0A431VC82_9PROT</name>
<dbReference type="Proteomes" id="UP000277007">
    <property type="component" value="Unassembled WGS sequence"/>
</dbReference>
<dbReference type="InterPro" id="IPR040409">
    <property type="entry name" value="PCS-like"/>
</dbReference>
<gene>
    <name evidence="7" type="ORF">EJ903_21110</name>
</gene>
<dbReference type="OrthoDB" id="8560621at2"/>
<evidence type="ECO:0000256" key="4">
    <source>
        <dbReference type="ARBA" id="ARBA00022723"/>
    </source>
</evidence>
<dbReference type="GO" id="GO:0010038">
    <property type="term" value="P:response to metal ion"/>
    <property type="evidence" value="ECO:0007669"/>
    <property type="project" value="InterPro"/>
</dbReference>
<dbReference type="Pfam" id="PF05023">
    <property type="entry name" value="Phytochelatin"/>
    <property type="match status" value="1"/>
</dbReference>
<dbReference type="GO" id="GO:0046872">
    <property type="term" value="F:metal ion binding"/>
    <property type="evidence" value="ECO:0007669"/>
    <property type="project" value="UniProtKB-KW"/>
</dbReference>
<dbReference type="InterPro" id="IPR038156">
    <property type="entry name" value="PCS_N_sf"/>
</dbReference>
<sequence>MKRGAVLTGVALWLAAAMPVSAQDMPKPKFGPQAEPITRAASFVRTTPAPDFWALSPYYVPQTTGSACSVASVAMMLNALRGLPDSAAERLITQKQVIDRVGDDRWREAVADDGEGISFTDLEHYVRRSLEAYGLDAEVEVFRPQDSSPRTLATLRRILADNEQGDEDIILVAFDQGTLTGDDGGGHIAPLGAYDAVTRRVLVMDPDRSWYVPYWTSDEKLLEAMLKPDRADPEGSGLIRVRARRVSG</sequence>
<evidence type="ECO:0000313" key="7">
    <source>
        <dbReference type="EMBL" id="RTR16288.1"/>
    </source>
</evidence>
<organism evidence="7 8">
    <name type="scientific">Azospirillum griseum</name>
    <dbReference type="NCBI Taxonomy" id="2496639"/>
    <lineage>
        <taxon>Bacteria</taxon>
        <taxon>Pseudomonadati</taxon>
        <taxon>Pseudomonadota</taxon>
        <taxon>Alphaproteobacteria</taxon>
        <taxon>Rhodospirillales</taxon>
        <taxon>Azospirillaceae</taxon>
        <taxon>Azospirillum</taxon>
    </lineage>
</organism>
<evidence type="ECO:0000256" key="5">
    <source>
        <dbReference type="SAM" id="SignalP"/>
    </source>
</evidence>
<dbReference type="RefSeq" id="WP_126619170.1">
    <property type="nucleotide sequence ID" value="NZ_JBHUCY010000002.1"/>
</dbReference>
<feature type="signal peptide" evidence="5">
    <location>
        <begin position="1"/>
        <end position="22"/>
    </location>
</feature>
<comment type="caution">
    <text evidence="7">The sequence shown here is derived from an EMBL/GenBank/DDBJ whole genome shotgun (WGS) entry which is preliminary data.</text>
</comment>
<dbReference type="InterPro" id="IPR038765">
    <property type="entry name" value="Papain-like_cys_pep_sf"/>
</dbReference>
<evidence type="ECO:0000259" key="6">
    <source>
        <dbReference type="PROSITE" id="PS51443"/>
    </source>
</evidence>
<feature type="chain" id="PRO_5019215593" description="glutathione gamma-glutamylcysteinyltransferase" evidence="5">
    <location>
        <begin position="23"/>
        <end position="248"/>
    </location>
</feature>
<accession>A0A431VC82</accession>
<evidence type="ECO:0000256" key="2">
    <source>
        <dbReference type="ARBA" id="ARBA00022539"/>
    </source>
</evidence>
<dbReference type="InterPro" id="IPR007719">
    <property type="entry name" value="PCS_N"/>
</dbReference>
<evidence type="ECO:0000313" key="8">
    <source>
        <dbReference type="Proteomes" id="UP000277007"/>
    </source>
</evidence>
<dbReference type="SUPFAM" id="SSF54001">
    <property type="entry name" value="Cysteine proteinases"/>
    <property type="match status" value="1"/>
</dbReference>
<keyword evidence="2" id="KW-0104">Cadmium</keyword>
<dbReference type="GO" id="GO:0016756">
    <property type="term" value="F:glutathione gamma-glutamylcysteinyltransferase activity"/>
    <property type="evidence" value="ECO:0007669"/>
    <property type="project" value="UniProtKB-EC"/>
</dbReference>
<proteinExistence type="predicted"/>
<dbReference type="AlphaFoldDB" id="A0A431VC82"/>
<protein>
    <recommendedName>
        <fullName evidence="1">glutathione gamma-glutamylcysteinyltransferase</fullName>
        <ecNumber evidence="1">2.3.2.15</ecNumber>
    </recommendedName>
</protein>
<dbReference type="PROSITE" id="PS51443">
    <property type="entry name" value="PCS"/>
    <property type="match status" value="1"/>
</dbReference>
<feature type="domain" description="Peptidase C83" evidence="6">
    <location>
        <begin position="15"/>
        <end position="246"/>
    </location>
</feature>
<dbReference type="Gene3D" id="3.90.70.30">
    <property type="entry name" value="Phytochelatin synthase, N-terminal domain"/>
    <property type="match status" value="1"/>
</dbReference>
<keyword evidence="5" id="KW-0732">Signal</keyword>
<keyword evidence="8" id="KW-1185">Reference proteome</keyword>
<reference evidence="7 8" key="1">
    <citation type="submission" date="2018-12" db="EMBL/GenBank/DDBJ databases">
        <authorList>
            <person name="Yang Y."/>
        </authorList>
    </citation>
    <scope>NUCLEOTIDE SEQUENCE [LARGE SCALE GENOMIC DNA]</scope>
    <source>
        <strain evidence="7 8">L-25-5w-1</strain>
    </source>
</reference>